<evidence type="ECO:0000313" key="3">
    <source>
        <dbReference type="Proteomes" id="UP000653477"/>
    </source>
</evidence>
<comment type="caution">
    <text evidence="2">The sequence shown here is derived from an EMBL/GenBank/DDBJ whole genome shotgun (WGS) entry which is preliminary data.</text>
</comment>
<dbReference type="RefSeq" id="WP_188807814.1">
    <property type="nucleotide sequence ID" value="NZ_BMPU01000002.1"/>
</dbReference>
<protein>
    <recommendedName>
        <fullName evidence="4">DUF4906 domain-containing protein</fullName>
    </recommendedName>
</protein>
<feature type="signal peptide" evidence="1">
    <location>
        <begin position="1"/>
        <end position="22"/>
    </location>
</feature>
<sequence length="838" mass="91578">MKLNLLKSSALFCGLFLLGACAQEAPQADNKTVLEDGPRVAVPIELEVSVDAFDAPKSLDQEARAYTGVKTPITVKDGSKKELNDDLSDSSVAQKVLTRSRAKFIEKNPTLDAVVKIDVKPAGSATQTYIGQAKMEYSPTKDKYTFGGDIEIPETVINQAKASGSTTTITLYAGGEYDEASGTFKLSSVMEEVSLRDLGTTPIELPILYKSAPVAFKVVNGALKPNNSSSVGTLKPLGSLLLVTFRNNMQQTVSFDGINVVSNSFFGPNNSNKKAVYNISTGAFSNVVSYESSHTKSSTGGAGYTYFYKDFSSGHSSLPGGGISIASGARSDKALVFWGFHTGGSTAVSGQNMMKFGDGTATEANTCAPSTSILHVYGQNVEVAGRTPDRPNYHIAPIGGANLTPQSGKAYTLNCEFYEQPRQMLGYFAKGYIYKENNSTWKDYNFDGNGSNDPNVYLKKSPSAGNGFKNYGKDDRKTTADNILLVNSMQAAEARGGVTTTKGQMYLPNESWLNLLGLNRPLEFQAPDNYNLRYKQLVGFTPSMRGQVVPAQLPYKDDPSASTPFLSKGFVYADYHAASQTLPAGGRAVVYRQLYMEPRNSSGYQPRSKYQTIMRTLTTGQCIYVESEASGYNIYPGTLTMESLYVGKYFVGNVMTTPLYVDRGAAQPFLYAESGDVFWHNAEVSRDRVDRATLNVPTFDYNQISESEILKDAGKASFETKTKAAPLMNHWCDAADYVWYSKIIGKDAGTVNSVISTSSSIIEGDGNQINNRIYGFANTRGGVWVLTQRYNIVHYGNRQQRNAEPGILRGRMRTYTYQVLRPYSTKYQGNEGFRNNND</sequence>
<evidence type="ECO:0000256" key="1">
    <source>
        <dbReference type="SAM" id="SignalP"/>
    </source>
</evidence>
<feature type="chain" id="PRO_5045204486" description="DUF4906 domain-containing protein" evidence="1">
    <location>
        <begin position="23"/>
        <end position="838"/>
    </location>
</feature>
<keyword evidence="1" id="KW-0732">Signal</keyword>
<dbReference type="PROSITE" id="PS51257">
    <property type="entry name" value="PROKAR_LIPOPROTEIN"/>
    <property type="match status" value="1"/>
</dbReference>
<name>A0ABQ2H612_9PORP</name>
<dbReference type="Proteomes" id="UP000653477">
    <property type="component" value="Unassembled WGS sequence"/>
</dbReference>
<proteinExistence type="predicted"/>
<reference evidence="3" key="1">
    <citation type="journal article" date="2019" name="Int. J. Syst. Evol. Microbiol.">
        <title>The Global Catalogue of Microorganisms (GCM) 10K type strain sequencing project: providing services to taxonomists for standard genome sequencing and annotation.</title>
        <authorList>
            <consortium name="The Broad Institute Genomics Platform"/>
            <consortium name="The Broad Institute Genome Sequencing Center for Infectious Disease"/>
            <person name="Wu L."/>
            <person name="Ma J."/>
        </authorList>
    </citation>
    <scope>NUCLEOTIDE SEQUENCE [LARGE SCALE GENOMIC DNA]</scope>
    <source>
        <strain evidence="3">JCM 30531</strain>
    </source>
</reference>
<evidence type="ECO:0008006" key="4">
    <source>
        <dbReference type="Google" id="ProtNLM"/>
    </source>
</evidence>
<dbReference type="EMBL" id="BMPU01000002">
    <property type="protein sequence ID" value="GGM51515.1"/>
    <property type="molecule type" value="Genomic_DNA"/>
</dbReference>
<accession>A0ABQ2H612</accession>
<keyword evidence="3" id="KW-1185">Reference proteome</keyword>
<evidence type="ECO:0000313" key="2">
    <source>
        <dbReference type="EMBL" id="GGM51515.1"/>
    </source>
</evidence>
<gene>
    <name evidence="2" type="ORF">GCM10007088_07670</name>
</gene>
<organism evidence="2 3">
    <name type="scientific">Porphyromonas pasteri</name>
    <dbReference type="NCBI Taxonomy" id="1583331"/>
    <lineage>
        <taxon>Bacteria</taxon>
        <taxon>Pseudomonadati</taxon>
        <taxon>Bacteroidota</taxon>
        <taxon>Bacteroidia</taxon>
        <taxon>Bacteroidales</taxon>
        <taxon>Porphyromonadaceae</taxon>
        <taxon>Porphyromonas</taxon>
    </lineage>
</organism>